<name>A0A382XY80_9ZZZZ</name>
<protein>
    <submittedName>
        <fullName evidence="1">Uncharacterized protein</fullName>
    </submittedName>
</protein>
<accession>A0A382XY80</accession>
<evidence type="ECO:0000313" key="1">
    <source>
        <dbReference type="EMBL" id="SVD75421.1"/>
    </source>
</evidence>
<gene>
    <name evidence="1" type="ORF">METZ01_LOCUS428275</name>
</gene>
<dbReference type="EMBL" id="UINC01171062">
    <property type="protein sequence ID" value="SVD75421.1"/>
    <property type="molecule type" value="Genomic_DNA"/>
</dbReference>
<reference evidence="1" key="1">
    <citation type="submission" date="2018-05" db="EMBL/GenBank/DDBJ databases">
        <authorList>
            <person name="Lanie J.A."/>
            <person name="Ng W.-L."/>
            <person name="Kazmierczak K.M."/>
            <person name="Andrzejewski T.M."/>
            <person name="Davidsen T.M."/>
            <person name="Wayne K.J."/>
            <person name="Tettelin H."/>
            <person name="Glass J.I."/>
            <person name="Rusch D."/>
            <person name="Podicherti R."/>
            <person name="Tsui H.-C.T."/>
            <person name="Winkler M.E."/>
        </authorList>
    </citation>
    <scope>NUCLEOTIDE SEQUENCE</scope>
</reference>
<sequence>MKKMFIVFALIIGVFLTTDPYSQNTNKTDAEPDYWTNLFSSTIRYTVQIETNAFDIDVFFDRDGQLQSNTEYNGKWWVEGAEGSQMFCYIMSSTIREPSQLSECFPLVLMNNPRIGAKWPAAFKEGIMYEAVVIEGRPNRE</sequence>
<proteinExistence type="predicted"/>
<dbReference type="AlphaFoldDB" id="A0A382XY80"/>
<organism evidence="1">
    <name type="scientific">marine metagenome</name>
    <dbReference type="NCBI Taxonomy" id="408172"/>
    <lineage>
        <taxon>unclassified sequences</taxon>
        <taxon>metagenomes</taxon>
        <taxon>ecological metagenomes</taxon>
    </lineage>
</organism>